<protein>
    <submittedName>
        <fullName evidence="2">Uncharacterized protein</fullName>
    </submittedName>
</protein>
<dbReference type="InterPro" id="IPR053221">
    <property type="entry name" value="Burnettramic_acid_biosynth"/>
</dbReference>
<feature type="compositionally biased region" description="Basic and acidic residues" evidence="1">
    <location>
        <begin position="481"/>
        <end position="492"/>
    </location>
</feature>
<comment type="caution">
    <text evidence="2">The sequence shown here is derived from an EMBL/GenBank/DDBJ whole genome shotgun (WGS) entry which is preliminary data.</text>
</comment>
<evidence type="ECO:0000256" key="1">
    <source>
        <dbReference type="SAM" id="MobiDB-lite"/>
    </source>
</evidence>
<feature type="region of interest" description="Disordered" evidence="1">
    <location>
        <begin position="75"/>
        <end position="115"/>
    </location>
</feature>
<feature type="compositionally biased region" description="Basic and acidic residues" evidence="1">
    <location>
        <begin position="134"/>
        <end position="143"/>
    </location>
</feature>
<name>A0A8H7TDM0_9HELO</name>
<sequence length="535" mass="59151">MSSRLQAEKQAYGGGTDETYNRGWAVVKDCPDHTTSPACSLKTNTCDLSTEIRTVLFIKLITKGIGSGIGLASESIKHHKSKKAEKEALSNTGESSSNPTSRESQFEDPPPEYLEFSDEHGEQLIAQGKAVLADPKHPEKNPYGDDESSSSDEEGDEEAWQLDETTAPLEESESEGPHKDINTITTDFLLNQPPPAYMQIRAQLPCPVILPQHRPRDKKRGFVRAYAPVLEDVGIDQATFLDFLRTFKKACEADGWLQAVNLAAFGAGFVPNPIAMGVFTAVQFAVGVAMEVQRLSRTNTFLDRMNEEFFKPRGLYCLIMTYKPDSTASHTCVDIGQTIATYSTPASSAARQTLRNLRTSSGKTYGELELPESAPLIFPALEKVLNDTSEEGVKKQGKLRSTGKFLDDYFDRRAQAKWAGQNPNSKLVVPGSKPEFLSRYSDPNHAANNGSIVSLLTGGKVNPWAHKEEKRLARRQRRAMRRGEPMPTDGKRMQKKGGLVKRVLTKDVLYLMIVNLPTEAETQAGRQVVVNEARQ</sequence>
<dbReference type="PANTHER" id="PTHR38887">
    <property type="entry name" value="CHROMOSOME 21, WHOLE GENOME SHOTGUN SEQUENCE"/>
    <property type="match status" value="1"/>
</dbReference>
<proteinExistence type="predicted"/>
<dbReference type="Proteomes" id="UP000664132">
    <property type="component" value="Unassembled WGS sequence"/>
</dbReference>
<feature type="region of interest" description="Disordered" evidence="1">
    <location>
        <begin position="131"/>
        <end position="161"/>
    </location>
</feature>
<evidence type="ECO:0000313" key="3">
    <source>
        <dbReference type="Proteomes" id="UP000664132"/>
    </source>
</evidence>
<dbReference type="PANTHER" id="PTHR38887:SF1">
    <property type="entry name" value="RAS MODIFICATION PROTEIN ERF4"/>
    <property type="match status" value="1"/>
</dbReference>
<dbReference type="OrthoDB" id="3433125at2759"/>
<feature type="compositionally biased region" description="Polar residues" evidence="1">
    <location>
        <begin position="89"/>
        <end position="103"/>
    </location>
</feature>
<accession>A0A8H7TDM0</accession>
<feature type="region of interest" description="Disordered" evidence="1">
    <location>
        <begin position="465"/>
        <end position="498"/>
    </location>
</feature>
<evidence type="ECO:0000313" key="2">
    <source>
        <dbReference type="EMBL" id="KAG4417215.1"/>
    </source>
</evidence>
<reference evidence="2" key="1">
    <citation type="submission" date="2021-02" db="EMBL/GenBank/DDBJ databases">
        <title>Genome sequence Cadophora malorum strain M34.</title>
        <authorList>
            <person name="Stefanovic E."/>
            <person name="Vu D."/>
            <person name="Scully C."/>
            <person name="Dijksterhuis J."/>
            <person name="Roader J."/>
            <person name="Houbraken J."/>
        </authorList>
    </citation>
    <scope>NUCLEOTIDE SEQUENCE</scope>
    <source>
        <strain evidence="2">M34</strain>
    </source>
</reference>
<dbReference type="EMBL" id="JAFJYH010000161">
    <property type="protein sequence ID" value="KAG4417215.1"/>
    <property type="molecule type" value="Genomic_DNA"/>
</dbReference>
<keyword evidence="3" id="KW-1185">Reference proteome</keyword>
<dbReference type="AlphaFoldDB" id="A0A8H7TDM0"/>
<feature type="compositionally biased region" description="Acidic residues" evidence="1">
    <location>
        <begin position="144"/>
        <end position="161"/>
    </location>
</feature>
<organism evidence="2 3">
    <name type="scientific">Cadophora malorum</name>
    <dbReference type="NCBI Taxonomy" id="108018"/>
    <lineage>
        <taxon>Eukaryota</taxon>
        <taxon>Fungi</taxon>
        <taxon>Dikarya</taxon>
        <taxon>Ascomycota</taxon>
        <taxon>Pezizomycotina</taxon>
        <taxon>Leotiomycetes</taxon>
        <taxon>Helotiales</taxon>
        <taxon>Ploettnerulaceae</taxon>
        <taxon>Cadophora</taxon>
    </lineage>
</organism>
<gene>
    <name evidence="2" type="ORF">IFR04_009664</name>
</gene>